<proteinExistence type="predicted"/>
<dbReference type="Proteomes" id="UP000729402">
    <property type="component" value="Unassembled WGS sequence"/>
</dbReference>
<dbReference type="AlphaFoldDB" id="A0A8J6BWJ0"/>
<keyword evidence="2" id="KW-1185">Reference proteome</keyword>
<accession>A0A8J6BWJ0</accession>
<reference evidence="1" key="1">
    <citation type="journal article" date="2021" name="bioRxiv">
        <title>Whole Genome Assembly and Annotation of Northern Wild Rice, Zizania palustris L., Supports a Whole Genome Duplication in the Zizania Genus.</title>
        <authorList>
            <person name="Haas M."/>
            <person name="Kono T."/>
            <person name="Macchietto M."/>
            <person name="Millas R."/>
            <person name="McGilp L."/>
            <person name="Shao M."/>
            <person name="Duquette J."/>
            <person name="Hirsch C.N."/>
            <person name="Kimball J."/>
        </authorList>
    </citation>
    <scope>NUCLEOTIDE SEQUENCE</scope>
    <source>
        <tissue evidence="1">Fresh leaf tissue</tissue>
    </source>
</reference>
<protein>
    <submittedName>
        <fullName evidence="1">Uncharacterized protein</fullName>
    </submittedName>
</protein>
<reference evidence="1" key="2">
    <citation type="submission" date="2021-02" db="EMBL/GenBank/DDBJ databases">
        <authorList>
            <person name="Kimball J.A."/>
            <person name="Haas M.W."/>
            <person name="Macchietto M."/>
            <person name="Kono T."/>
            <person name="Duquette J."/>
            <person name="Shao M."/>
        </authorList>
    </citation>
    <scope>NUCLEOTIDE SEQUENCE</scope>
    <source>
        <tissue evidence="1">Fresh leaf tissue</tissue>
    </source>
</reference>
<name>A0A8J6BWJ0_ZIZPA</name>
<comment type="caution">
    <text evidence="1">The sequence shown here is derived from an EMBL/GenBank/DDBJ whole genome shotgun (WGS) entry which is preliminary data.</text>
</comment>
<evidence type="ECO:0000313" key="1">
    <source>
        <dbReference type="EMBL" id="KAG8095576.1"/>
    </source>
</evidence>
<dbReference type="EMBL" id="JAAALK010000080">
    <property type="protein sequence ID" value="KAG8095576.1"/>
    <property type="molecule type" value="Genomic_DNA"/>
</dbReference>
<sequence>MAEVVAQLVMDPLVWATFEWTQTKDCRSWAKELLVVAQWLIRIQARDSLHRNQSLARDFLPRSQRQNQAPDFLPRSQRFALARRQRLRRLRVCLHACHVYQIQQTSPIGASVVSSMEQTSSHQRPR</sequence>
<evidence type="ECO:0000313" key="2">
    <source>
        <dbReference type="Proteomes" id="UP000729402"/>
    </source>
</evidence>
<organism evidence="1 2">
    <name type="scientific">Zizania palustris</name>
    <name type="common">Northern wild rice</name>
    <dbReference type="NCBI Taxonomy" id="103762"/>
    <lineage>
        <taxon>Eukaryota</taxon>
        <taxon>Viridiplantae</taxon>
        <taxon>Streptophyta</taxon>
        <taxon>Embryophyta</taxon>
        <taxon>Tracheophyta</taxon>
        <taxon>Spermatophyta</taxon>
        <taxon>Magnoliopsida</taxon>
        <taxon>Liliopsida</taxon>
        <taxon>Poales</taxon>
        <taxon>Poaceae</taxon>
        <taxon>BOP clade</taxon>
        <taxon>Oryzoideae</taxon>
        <taxon>Oryzeae</taxon>
        <taxon>Zizaniinae</taxon>
        <taxon>Zizania</taxon>
    </lineage>
</organism>
<gene>
    <name evidence="1" type="ORF">GUJ93_ZPchr0012g21790</name>
</gene>